<name>A0A317DML3_9ACTN</name>
<dbReference type="EMBL" id="QGKS01000249">
    <property type="protein sequence ID" value="PWR14023.1"/>
    <property type="molecule type" value="Genomic_DNA"/>
</dbReference>
<evidence type="ECO:0000256" key="1">
    <source>
        <dbReference type="SAM" id="Phobius"/>
    </source>
</evidence>
<comment type="caution">
    <text evidence="2">The sequence shown here is derived from an EMBL/GenBank/DDBJ whole genome shotgun (WGS) entry which is preliminary data.</text>
</comment>
<reference evidence="2 3" key="1">
    <citation type="submission" date="2018-05" db="EMBL/GenBank/DDBJ databases">
        <title>Micromonosporas from Atacama Desert.</title>
        <authorList>
            <person name="Carro L."/>
            <person name="Golinska P."/>
            <person name="Klenk H.-P."/>
            <person name="Goodfellow M."/>
        </authorList>
    </citation>
    <scope>NUCLEOTIDE SEQUENCE [LARGE SCALE GENOMIC DNA]</scope>
    <source>
        <strain evidence="2 3">4G51</strain>
    </source>
</reference>
<organism evidence="2 3">
    <name type="scientific">Micromonospora sicca</name>
    <dbReference type="NCBI Taxonomy" id="2202420"/>
    <lineage>
        <taxon>Bacteria</taxon>
        <taxon>Bacillati</taxon>
        <taxon>Actinomycetota</taxon>
        <taxon>Actinomycetes</taxon>
        <taxon>Micromonosporales</taxon>
        <taxon>Micromonosporaceae</taxon>
        <taxon>Micromonospora</taxon>
    </lineage>
</organism>
<proteinExistence type="predicted"/>
<protein>
    <submittedName>
        <fullName evidence="2">Uncharacterized protein</fullName>
    </submittedName>
</protein>
<evidence type="ECO:0000313" key="2">
    <source>
        <dbReference type="EMBL" id="PWR14023.1"/>
    </source>
</evidence>
<evidence type="ECO:0000313" key="3">
    <source>
        <dbReference type="Proteomes" id="UP000246050"/>
    </source>
</evidence>
<accession>A0A317DML3</accession>
<dbReference type="Proteomes" id="UP000246050">
    <property type="component" value="Unassembled WGS sequence"/>
</dbReference>
<dbReference type="AlphaFoldDB" id="A0A317DML3"/>
<keyword evidence="1" id="KW-1133">Transmembrane helix</keyword>
<feature type="transmembrane region" description="Helical" evidence="1">
    <location>
        <begin position="26"/>
        <end position="46"/>
    </location>
</feature>
<sequence length="69" mass="7785">MTQLAGFLLWLASGVGLWLGWPDKVASLLLAAGLLVFHGPTVITAWRERESKPPKPAEEVLKWYPKWWA</sequence>
<gene>
    <name evidence="2" type="ORF">DKT69_18125</name>
</gene>
<keyword evidence="1" id="KW-0812">Transmembrane</keyword>
<keyword evidence="1" id="KW-0472">Membrane</keyword>